<accession>A0A481YT12</accession>
<evidence type="ECO:0000313" key="1">
    <source>
        <dbReference type="EMBL" id="QBK86041.1"/>
    </source>
</evidence>
<name>A0A481YT12_9VIRU</name>
<protein>
    <submittedName>
        <fullName evidence="1">Uncharacterized protein</fullName>
    </submittedName>
</protein>
<proteinExistence type="predicted"/>
<sequence>MAFEIAKLIYPNNWRNNIGDLVPEEDKQFSWFICAKKYMDDKGWYVISISPYVQFFFERTGETLIPQGLYDRGEGVNVEPVEAKLLLLNEPHNKERLRREGFPLRCDSNKNILSAECQVVTDRDHLFDAAEFAVDKYGYDGVATRHCCLGDKKGPLCSEATFVFRPGVLVEKSSPQACEFIRYAKQNNSTLRAKHPEFPDCKRIDAALKENPCYLVSKVLYNMLK</sequence>
<organism evidence="1">
    <name type="scientific">Marseillevirus LCMAC101</name>
    <dbReference type="NCBI Taxonomy" id="2506602"/>
    <lineage>
        <taxon>Viruses</taxon>
        <taxon>Varidnaviria</taxon>
        <taxon>Bamfordvirae</taxon>
        <taxon>Nucleocytoviricota</taxon>
        <taxon>Megaviricetes</taxon>
        <taxon>Pimascovirales</taxon>
        <taxon>Pimascovirales incertae sedis</taxon>
        <taxon>Marseilleviridae</taxon>
    </lineage>
</organism>
<reference evidence="1" key="1">
    <citation type="journal article" date="2019" name="MBio">
        <title>Virus Genomes from Deep Sea Sediments Expand the Ocean Megavirome and Support Independent Origins of Viral Gigantism.</title>
        <authorList>
            <person name="Backstrom D."/>
            <person name="Yutin N."/>
            <person name="Jorgensen S.L."/>
            <person name="Dharamshi J."/>
            <person name="Homa F."/>
            <person name="Zaremba-Niedwiedzka K."/>
            <person name="Spang A."/>
            <person name="Wolf Y.I."/>
            <person name="Koonin E.V."/>
            <person name="Ettema T.J."/>
        </authorList>
    </citation>
    <scope>NUCLEOTIDE SEQUENCE</scope>
</reference>
<gene>
    <name evidence="1" type="ORF">LCMAC101_06360</name>
</gene>
<dbReference type="EMBL" id="MK500329">
    <property type="protein sequence ID" value="QBK86041.1"/>
    <property type="molecule type" value="Genomic_DNA"/>
</dbReference>